<accession>A0A812KG85</accession>
<feature type="domain" description="SAM" evidence="2">
    <location>
        <begin position="271"/>
        <end position="340"/>
    </location>
</feature>
<dbReference type="CDD" id="cd09487">
    <property type="entry name" value="SAM_superfamily"/>
    <property type="match status" value="1"/>
</dbReference>
<comment type="caution">
    <text evidence="3">The sequence shown here is derived from an EMBL/GenBank/DDBJ whole genome shotgun (WGS) entry which is preliminary data.</text>
</comment>
<feature type="compositionally biased region" description="Low complexity" evidence="1">
    <location>
        <begin position="232"/>
        <end position="249"/>
    </location>
</feature>
<keyword evidence="4" id="KW-1185">Reference proteome</keyword>
<dbReference type="Pfam" id="PF00536">
    <property type="entry name" value="SAM_1"/>
    <property type="match status" value="1"/>
</dbReference>
<feature type="compositionally biased region" description="Low complexity" evidence="1">
    <location>
        <begin position="186"/>
        <end position="197"/>
    </location>
</feature>
<reference evidence="3" key="1">
    <citation type="submission" date="2021-02" db="EMBL/GenBank/DDBJ databases">
        <authorList>
            <person name="Dougan E. K."/>
            <person name="Rhodes N."/>
            <person name="Thang M."/>
            <person name="Chan C."/>
        </authorList>
    </citation>
    <scope>NUCLEOTIDE SEQUENCE</scope>
</reference>
<dbReference type="SUPFAM" id="SSF47769">
    <property type="entry name" value="SAM/Pointed domain"/>
    <property type="match status" value="1"/>
</dbReference>
<proteinExistence type="predicted"/>
<dbReference type="Gene3D" id="1.10.150.50">
    <property type="entry name" value="Transcription Factor, Ets-1"/>
    <property type="match status" value="1"/>
</dbReference>
<gene>
    <name evidence="3" type="primary">Samd12</name>
    <name evidence="3" type="ORF">SNAT2548_LOCUS9164</name>
</gene>
<evidence type="ECO:0000256" key="1">
    <source>
        <dbReference type="SAM" id="MobiDB-lite"/>
    </source>
</evidence>
<dbReference type="AlphaFoldDB" id="A0A812KG85"/>
<dbReference type="InterPro" id="IPR001660">
    <property type="entry name" value="SAM"/>
</dbReference>
<sequence>MVRKVEELTRKVFQSEFPRLRAFFMKLAGMSKAELDERDQLGTFWSTRVWVQGQVLEQYVATLAILNSQPATSVCASRICVPFNLFDNGCCKKCCTHRHKCLFCGKDPEDSHLKCKARDAFHGERAAFERRFRQDPLDPHAPGIGEDDENLLASLRRLARDPPSKRMAKKDQKRMSPETSKTSSVAACASGRFAAFASEEEPEDLGEEGLQGELDEATTSASDAGESASMTDAPAPEAPEAPNVPDVPASLACPNRKGPAESAESVKPVAWSTEDVARWLQALDNGAGQWQRYVDSFRENQVGGRALRDLTNDDLRDELDVKAFGPRKVILAEIQRLFAST</sequence>
<feature type="compositionally biased region" description="Basic and acidic residues" evidence="1">
    <location>
        <begin position="158"/>
        <end position="176"/>
    </location>
</feature>
<dbReference type="SMART" id="SM00454">
    <property type="entry name" value="SAM"/>
    <property type="match status" value="1"/>
</dbReference>
<dbReference type="Proteomes" id="UP000604046">
    <property type="component" value="Unassembled WGS sequence"/>
</dbReference>
<evidence type="ECO:0000313" key="3">
    <source>
        <dbReference type="EMBL" id="CAE7228944.1"/>
    </source>
</evidence>
<dbReference type="PROSITE" id="PS50105">
    <property type="entry name" value="SAM_DOMAIN"/>
    <property type="match status" value="1"/>
</dbReference>
<dbReference type="OrthoDB" id="73680at2759"/>
<protein>
    <submittedName>
        <fullName evidence="3">Samd12 protein</fullName>
    </submittedName>
</protein>
<evidence type="ECO:0000313" key="4">
    <source>
        <dbReference type="Proteomes" id="UP000604046"/>
    </source>
</evidence>
<feature type="region of interest" description="Disordered" evidence="1">
    <location>
        <begin position="158"/>
        <end position="269"/>
    </location>
</feature>
<feature type="compositionally biased region" description="Acidic residues" evidence="1">
    <location>
        <begin position="198"/>
        <end position="207"/>
    </location>
</feature>
<evidence type="ECO:0000259" key="2">
    <source>
        <dbReference type="PROSITE" id="PS50105"/>
    </source>
</evidence>
<dbReference type="InterPro" id="IPR013761">
    <property type="entry name" value="SAM/pointed_sf"/>
</dbReference>
<name>A0A812KG85_9DINO</name>
<dbReference type="EMBL" id="CAJNDS010000702">
    <property type="protein sequence ID" value="CAE7228944.1"/>
    <property type="molecule type" value="Genomic_DNA"/>
</dbReference>
<organism evidence="3 4">
    <name type="scientific">Symbiodinium natans</name>
    <dbReference type="NCBI Taxonomy" id="878477"/>
    <lineage>
        <taxon>Eukaryota</taxon>
        <taxon>Sar</taxon>
        <taxon>Alveolata</taxon>
        <taxon>Dinophyceae</taxon>
        <taxon>Suessiales</taxon>
        <taxon>Symbiodiniaceae</taxon>
        <taxon>Symbiodinium</taxon>
    </lineage>
</organism>